<reference evidence="3 4" key="1">
    <citation type="submission" date="2021-10" db="EMBL/GenBank/DDBJ databases">
        <title>Anaerobic single-cell dispensing facilitates the cultivation of human gut bacteria.</title>
        <authorList>
            <person name="Afrizal A."/>
        </authorList>
    </citation>
    <scope>NUCLEOTIDE SEQUENCE [LARGE SCALE GENOMIC DNA]</scope>
    <source>
        <strain evidence="3 4">CLA-AA-H277</strain>
    </source>
</reference>
<dbReference type="InterPro" id="IPR014756">
    <property type="entry name" value="Ig_E-set"/>
</dbReference>
<comment type="similarity">
    <text evidence="1">Belongs to the glycosyl hydrolase 13 family.</text>
</comment>
<dbReference type="SUPFAM" id="SSF51011">
    <property type="entry name" value="Glycosyl hydrolase domain"/>
    <property type="match status" value="1"/>
</dbReference>
<dbReference type="Pfam" id="PF00128">
    <property type="entry name" value="Alpha-amylase"/>
    <property type="match status" value="1"/>
</dbReference>
<dbReference type="SUPFAM" id="SSF51445">
    <property type="entry name" value="(Trans)glycosidases"/>
    <property type="match status" value="1"/>
</dbReference>
<accession>A0AAE3DV14</accession>
<evidence type="ECO:0000313" key="4">
    <source>
        <dbReference type="Proteomes" id="UP001197875"/>
    </source>
</evidence>
<organism evidence="3 4">
    <name type="scientific">Fusicatenibacter faecihominis</name>
    <dbReference type="NCBI Taxonomy" id="2881276"/>
    <lineage>
        <taxon>Bacteria</taxon>
        <taxon>Bacillati</taxon>
        <taxon>Bacillota</taxon>
        <taxon>Clostridia</taxon>
        <taxon>Lachnospirales</taxon>
        <taxon>Lachnospiraceae</taxon>
        <taxon>Fusicatenibacter</taxon>
    </lineage>
</organism>
<dbReference type="Gene3D" id="3.20.20.80">
    <property type="entry name" value="Glycosidases"/>
    <property type="match status" value="2"/>
</dbReference>
<dbReference type="SMART" id="SM00642">
    <property type="entry name" value="Aamy"/>
    <property type="match status" value="1"/>
</dbReference>
<sequence>MEKQWIPETGDWTRAGVTKTGQGVNFTLELPEAETAGLLLFQKGEEEPEAVIPMGEKVMGDLCSIFLKGFRPERYEYAYRIGEEVFVDPRAERILGRKDFGEWDPETGVPALRGGFAFEAYNWENDRHPKIPYEEGILYHLHVRGFTKNQNSRVRHKGTFVGLAEKIPYLKELGVNQLLLMPVYDFDERILPEKEKNIPYQKEGQEPKLNYWGYGKARYFAPKSTYSVKDPVKEFKDLVKKFHAEGIEVLMEIFFPEGTEERLIFDCLEHWVRDYHVDGFYLMGDDSMNRFLARDPMFVGTKLLSTWFDTDNIYERKKTPAFRNLAEHNDGFLVDARRFLKGDEDQLPAFTWRVRKNPAKCAVINYVTHHDGFTLMDLVSYEERHNEANGEGGQDGPAYNFSWNCGVEGPSRKKKIQELRLQQMKNAFLLLLFSQGTPMILAGDEFGNSQRGNNNPYCQDNETSWLEWNGLKKQAELFEFVKAAIAFRKTHPLLHQAKELQGTSGSVLGYPDVSCHGQQAWYGNFETTSRHFGMMYCGEEGEYLYVAYNLHWKEQSFALPKLPEGLSWQLVFDTEDGASPEKEIKWIDQKSFEAPPRSILVLEGRK</sequence>
<dbReference type="AlphaFoldDB" id="A0AAE3DV14"/>
<dbReference type="SUPFAM" id="SSF81296">
    <property type="entry name" value="E set domains"/>
    <property type="match status" value="1"/>
</dbReference>
<proteinExistence type="inferred from homology"/>
<dbReference type="InterPro" id="IPR048650">
    <property type="entry name" value="ISOA1-3-like_C"/>
</dbReference>
<evidence type="ECO:0000259" key="2">
    <source>
        <dbReference type="SMART" id="SM00642"/>
    </source>
</evidence>
<keyword evidence="4" id="KW-1185">Reference proteome</keyword>
<dbReference type="InterPro" id="IPR013783">
    <property type="entry name" value="Ig-like_fold"/>
</dbReference>
<dbReference type="InterPro" id="IPR013780">
    <property type="entry name" value="Glyco_hydro_b"/>
</dbReference>
<protein>
    <recommendedName>
        <fullName evidence="2">Glycosyl hydrolase family 13 catalytic domain-containing protein</fullName>
    </recommendedName>
</protein>
<dbReference type="Gene3D" id="2.60.40.1180">
    <property type="entry name" value="Golgi alpha-mannosidase II"/>
    <property type="match status" value="1"/>
</dbReference>
<dbReference type="GO" id="GO:0005975">
    <property type="term" value="P:carbohydrate metabolic process"/>
    <property type="evidence" value="ECO:0007669"/>
    <property type="project" value="InterPro"/>
</dbReference>
<dbReference type="Proteomes" id="UP001197875">
    <property type="component" value="Unassembled WGS sequence"/>
</dbReference>
<dbReference type="Gene3D" id="2.60.40.10">
    <property type="entry name" value="Immunoglobulins"/>
    <property type="match status" value="1"/>
</dbReference>
<dbReference type="InterPro" id="IPR006047">
    <property type="entry name" value="GH13_cat_dom"/>
</dbReference>
<evidence type="ECO:0000313" key="3">
    <source>
        <dbReference type="EMBL" id="MCC2190937.1"/>
    </source>
</evidence>
<feature type="domain" description="Glycosyl hydrolase family 13 catalytic" evidence="2">
    <location>
        <begin position="140"/>
        <end position="488"/>
    </location>
</feature>
<dbReference type="PANTHER" id="PTHR43002">
    <property type="entry name" value="GLYCOGEN DEBRANCHING ENZYME"/>
    <property type="match status" value="1"/>
</dbReference>
<comment type="caution">
    <text evidence="3">The sequence shown here is derived from an EMBL/GenBank/DDBJ whole genome shotgun (WGS) entry which is preliminary data.</text>
</comment>
<gene>
    <name evidence="3" type="ORF">LKD71_14210</name>
</gene>
<dbReference type="InterPro" id="IPR017853">
    <property type="entry name" value="GH"/>
</dbReference>
<name>A0AAE3DV14_9FIRM</name>
<dbReference type="RefSeq" id="WP_227615961.1">
    <property type="nucleotide sequence ID" value="NZ_JAJEPR010000032.1"/>
</dbReference>
<dbReference type="EMBL" id="JAJEPR010000032">
    <property type="protein sequence ID" value="MCC2190937.1"/>
    <property type="molecule type" value="Genomic_DNA"/>
</dbReference>
<dbReference type="Pfam" id="PF21156">
    <property type="entry name" value="ISOA1-3_C"/>
    <property type="match status" value="1"/>
</dbReference>
<evidence type="ECO:0000256" key="1">
    <source>
        <dbReference type="ARBA" id="ARBA00008061"/>
    </source>
</evidence>